<feature type="domain" description="Arm DNA-binding" evidence="1">
    <location>
        <begin position="11"/>
        <end position="95"/>
    </location>
</feature>
<evidence type="ECO:0000259" key="1">
    <source>
        <dbReference type="Pfam" id="PF17293"/>
    </source>
</evidence>
<proteinExistence type="predicted"/>
<dbReference type="EMBL" id="AP019724">
    <property type="protein sequence ID" value="BBK89198.1"/>
    <property type="molecule type" value="Genomic_DNA"/>
</dbReference>
<dbReference type="AlphaFoldDB" id="A0A4Y1VLA2"/>
<organism evidence="2 3">
    <name type="scientific">Bacteroides uniformis</name>
    <dbReference type="NCBI Taxonomy" id="820"/>
    <lineage>
        <taxon>Bacteria</taxon>
        <taxon>Pseudomonadati</taxon>
        <taxon>Bacteroidota</taxon>
        <taxon>Bacteroidia</taxon>
        <taxon>Bacteroidales</taxon>
        <taxon>Bacteroidaceae</taxon>
        <taxon>Bacteroides</taxon>
    </lineage>
</organism>
<dbReference type="InterPro" id="IPR035386">
    <property type="entry name" value="Arm-DNA-bind_5"/>
</dbReference>
<dbReference type="KEGG" id="bun:Bun01g_35680"/>
<gene>
    <name evidence="2" type="ORF">Bun01g_35680</name>
</gene>
<dbReference type="Pfam" id="PF17293">
    <property type="entry name" value="Arm-DNA-bind_5"/>
    <property type="match status" value="1"/>
</dbReference>
<sequence length="147" mass="16748">MINKSNYTLSFTVRASKMNKAGKAPIEVLIAVGDERTVFSTGKLVALENWNKDKQCVRGTNSEAVVLNEFLKSLRVRIYEEEIKLVKHGFAITAMLLRDALLNKVELIKEETILNVYKRHNEMQHKQIGCGISKGTYANSKHGLWRR</sequence>
<protein>
    <recommendedName>
        <fullName evidence="1">Arm DNA-binding domain-containing protein</fullName>
    </recommendedName>
</protein>
<dbReference type="Proteomes" id="UP000320533">
    <property type="component" value="Chromosome"/>
</dbReference>
<evidence type="ECO:0000313" key="2">
    <source>
        <dbReference type="EMBL" id="BBK89198.1"/>
    </source>
</evidence>
<accession>A0A4Y1VLA2</accession>
<dbReference type="RefSeq" id="WP_232058983.1">
    <property type="nucleotide sequence ID" value="NZ_AP019724.1"/>
</dbReference>
<evidence type="ECO:0000313" key="3">
    <source>
        <dbReference type="Proteomes" id="UP000320533"/>
    </source>
</evidence>
<reference evidence="2 3" key="1">
    <citation type="submission" date="2019-06" db="EMBL/GenBank/DDBJ databases">
        <title>Complete genome sequence of Bacteroides uniformis NBRC 113350.</title>
        <authorList>
            <person name="Miura T."/>
            <person name="Furukawa M."/>
            <person name="Shimamura M."/>
            <person name="Ohyama Y."/>
            <person name="Yamazoe A."/>
            <person name="Kawasaki H."/>
        </authorList>
    </citation>
    <scope>NUCLEOTIDE SEQUENCE [LARGE SCALE GENOMIC DNA]</scope>
    <source>
        <strain evidence="2 3">NBRC 113350</strain>
    </source>
</reference>
<name>A0A4Y1VLA2_BACUN</name>